<keyword evidence="3 7" id="KW-0547">Nucleotide-binding</keyword>
<sequence length="191" mass="21303">MQLVFATNNLNKLKEVQSLIPKSITLLSLEDIGCFEDVPETQDTIEGNAVQKATYIKKHYGYDCFADDTGLEVDALNGAPGVYSARYAGEQRNSEDNIQKLLENLKYSADRKAQFKTVIALELHGFQHQFTGICKGEITKSKSGEKGFGYDPIFKAEGHSQTFAEISLEEKNRIGHRGKAVHQLVNFLNTI</sequence>
<feature type="binding site" evidence="7">
    <location>
        <position position="171"/>
    </location>
    <ligand>
        <name>substrate</name>
    </ligand>
</feature>
<dbReference type="HAMAP" id="MF_01405">
    <property type="entry name" value="Non_canon_purine_NTPase"/>
    <property type="match status" value="1"/>
</dbReference>
<protein>
    <recommendedName>
        <fullName evidence="7">dITP/XTP pyrophosphatase</fullName>
        <ecNumber evidence="7">3.6.1.66</ecNumber>
    </recommendedName>
    <alternativeName>
        <fullName evidence="7">Non-canonical purine NTP pyrophosphatase</fullName>
    </alternativeName>
    <alternativeName>
        <fullName evidence="7">Non-standard purine NTP pyrophosphatase</fullName>
    </alternativeName>
    <alternativeName>
        <fullName evidence="7">Nucleoside-triphosphate diphosphatase</fullName>
    </alternativeName>
    <alternativeName>
        <fullName evidence="7">Nucleoside-triphosphate pyrophosphatase</fullName>
        <shortName evidence="7">NTPase</shortName>
    </alternativeName>
</protein>
<feature type="binding site" evidence="7">
    <location>
        <begin position="176"/>
        <end position="177"/>
    </location>
    <ligand>
        <name>substrate</name>
    </ligand>
</feature>
<evidence type="ECO:0000256" key="1">
    <source>
        <dbReference type="ARBA" id="ARBA00008023"/>
    </source>
</evidence>
<evidence type="ECO:0000313" key="9">
    <source>
        <dbReference type="EMBL" id="MBO3098898.1"/>
    </source>
</evidence>
<dbReference type="PANTHER" id="PTHR11067:SF9">
    <property type="entry name" value="INOSINE TRIPHOSPHATE PYROPHOSPHATASE"/>
    <property type="match status" value="1"/>
</dbReference>
<evidence type="ECO:0000313" key="10">
    <source>
        <dbReference type="Proteomes" id="UP000681315"/>
    </source>
</evidence>
<gene>
    <name evidence="9" type="ORF">J4051_11505</name>
</gene>
<name>A0ABS3ST74_9FLAO</name>
<accession>A0ABS3ST74</accession>
<dbReference type="RefSeq" id="WP_208234020.1">
    <property type="nucleotide sequence ID" value="NZ_JAGEVG010000012.1"/>
</dbReference>
<dbReference type="InterPro" id="IPR002637">
    <property type="entry name" value="RdgB/HAM1"/>
</dbReference>
<dbReference type="SUPFAM" id="SSF52972">
    <property type="entry name" value="ITPase-like"/>
    <property type="match status" value="1"/>
</dbReference>
<evidence type="ECO:0000256" key="7">
    <source>
        <dbReference type="HAMAP-Rule" id="MF_01405"/>
    </source>
</evidence>
<dbReference type="InterPro" id="IPR020922">
    <property type="entry name" value="dITP/XTP_pyrophosphatase"/>
</dbReference>
<comment type="function">
    <text evidence="7">Pyrophosphatase that catalyzes the hydrolysis of nucleoside triphosphates to their monophosphate derivatives, with a high preference for the non-canonical purine nucleotides XTP (xanthosine triphosphate), dITP (deoxyinosine triphosphate) and ITP. Seems to function as a house-cleaning enzyme that removes non-canonical purine nucleotides from the nucleotide pool, thus preventing their incorporation into DNA/RNA and avoiding chromosomal lesions.</text>
</comment>
<keyword evidence="2 7" id="KW-0479">Metal-binding</keyword>
<comment type="catalytic activity">
    <reaction evidence="7">
        <text>dITP + H2O = dIMP + diphosphate + H(+)</text>
        <dbReference type="Rhea" id="RHEA:28342"/>
        <dbReference type="ChEBI" id="CHEBI:15377"/>
        <dbReference type="ChEBI" id="CHEBI:15378"/>
        <dbReference type="ChEBI" id="CHEBI:33019"/>
        <dbReference type="ChEBI" id="CHEBI:61194"/>
        <dbReference type="ChEBI" id="CHEBI:61382"/>
        <dbReference type="EC" id="3.6.1.66"/>
    </reaction>
</comment>
<comment type="caution">
    <text evidence="9">The sequence shown here is derived from an EMBL/GenBank/DDBJ whole genome shotgun (WGS) entry which is preliminary data.</text>
</comment>
<comment type="cofactor">
    <cofactor evidence="7">
        <name>Mg(2+)</name>
        <dbReference type="ChEBI" id="CHEBI:18420"/>
    </cofactor>
    <text evidence="7">Binds 1 Mg(2+) ion per subunit.</text>
</comment>
<dbReference type="EC" id="3.6.1.66" evidence="7"/>
<feature type="binding site" evidence="7">
    <location>
        <position position="68"/>
    </location>
    <ligand>
        <name>Mg(2+)</name>
        <dbReference type="ChEBI" id="CHEBI:18420"/>
    </ligand>
</feature>
<dbReference type="CDD" id="cd00515">
    <property type="entry name" value="HAM1"/>
    <property type="match status" value="1"/>
</dbReference>
<comment type="catalytic activity">
    <reaction evidence="7">
        <text>ITP + H2O = IMP + diphosphate + H(+)</text>
        <dbReference type="Rhea" id="RHEA:29399"/>
        <dbReference type="ChEBI" id="CHEBI:15377"/>
        <dbReference type="ChEBI" id="CHEBI:15378"/>
        <dbReference type="ChEBI" id="CHEBI:33019"/>
        <dbReference type="ChEBI" id="CHEBI:58053"/>
        <dbReference type="ChEBI" id="CHEBI:61402"/>
        <dbReference type="EC" id="3.6.1.66"/>
    </reaction>
</comment>
<dbReference type="Proteomes" id="UP000681315">
    <property type="component" value="Unassembled WGS sequence"/>
</dbReference>
<evidence type="ECO:0000256" key="8">
    <source>
        <dbReference type="RuleBase" id="RU003781"/>
    </source>
</evidence>
<feature type="active site" description="Proton acceptor" evidence="7">
    <location>
        <position position="68"/>
    </location>
</feature>
<comment type="similarity">
    <text evidence="1 7 8">Belongs to the HAM1 NTPase family.</text>
</comment>
<comment type="caution">
    <text evidence="7">Lacks conserved residue(s) required for the propagation of feature annotation.</text>
</comment>
<feature type="binding site" evidence="7">
    <location>
        <begin position="148"/>
        <end position="151"/>
    </location>
    <ligand>
        <name>substrate</name>
    </ligand>
</feature>
<keyword evidence="10" id="KW-1185">Reference proteome</keyword>
<comment type="catalytic activity">
    <reaction evidence="7">
        <text>XTP + H2O = XMP + diphosphate + H(+)</text>
        <dbReference type="Rhea" id="RHEA:28610"/>
        <dbReference type="ChEBI" id="CHEBI:15377"/>
        <dbReference type="ChEBI" id="CHEBI:15378"/>
        <dbReference type="ChEBI" id="CHEBI:33019"/>
        <dbReference type="ChEBI" id="CHEBI:57464"/>
        <dbReference type="ChEBI" id="CHEBI:61314"/>
        <dbReference type="EC" id="3.6.1.66"/>
    </reaction>
</comment>
<comment type="subunit">
    <text evidence="7">Homodimer.</text>
</comment>
<evidence type="ECO:0000256" key="6">
    <source>
        <dbReference type="ARBA" id="ARBA00023080"/>
    </source>
</evidence>
<keyword evidence="4 7" id="KW-0378">Hydrolase</keyword>
<feature type="binding site" evidence="7">
    <location>
        <begin position="7"/>
        <end position="12"/>
    </location>
    <ligand>
        <name>substrate</name>
    </ligand>
</feature>
<dbReference type="NCBIfam" id="TIGR00042">
    <property type="entry name" value="RdgB/HAM1 family non-canonical purine NTP pyrophosphatase"/>
    <property type="match status" value="1"/>
</dbReference>
<reference evidence="9 10" key="1">
    <citation type="submission" date="2021-03" db="EMBL/GenBank/DDBJ databases">
        <title>Gelidibacter sp. nov., isolated from costal sediment.</title>
        <authorList>
            <person name="Lun K.-Y."/>
        </authorList>
    </citation>
    <scope>NUCLEOTIDE SEQUENCE [LARGE SCALE GENOMIC DNA]</scope>
    <source>
        <strain evidence="9 10">DF109</strain>
    </source>
</reference>
<dbReference type="PANTHER" id="PTHR11067">
    <property type="entry name" value="INOSINE TRIPHOSPHATE PYROPHOSPHATASE/HAM1 PROTEIN"/>
    <property type="match status" value="1"/>
</dbReference>
<dbReference type="EMBL" id="JAGEVG010000012">
    <property type="protein sequence ID" value="MBO3098898.1"/>
    <property type="molecule type" value="Genomic_DNA"/>
</dbReference>
<evidence type="ECO:0000256" key="4">
    <source>
        <dbReference type="ARBA" id="ARBA00022801"/>
    </source>
</evidence>
<evidence type="ECO:0000256" key="3">
    <source>
        <dbReference type="ARBA" id="ARBA00022741"/>
    </source>
</evidence>
<organism evidence="9 10">
    <name type="scientific">Gelidibacter pelagius</name>
    <dbReference type="NCBI Taxonomy" id="2819985"/>
    <lineage>
        <taxon>Bacteria</taxon>
        <taxon>Pseudomonadati</taxon>
        <taxon>Bacteroidota</taxon>
        <taxon>Flavobacteriia</taxon>
        <taxon>Flavobacteriales</taxon>
        <taxon>Flavobacteriaceae</taxon>
        <taxon>Gelidibacter</taxon>
    </lineage>
</organism>
<evidence type="ECO:0000256" key="5">
    <source>
        <dbReference type="ARBA" id="ARBA00022842"/>
    </source>
</evidence>
<keyword evidence="5 7" id="KW-0460">Magnesium</keyword>
<feature type="binding site" evidence="7">
    <location>
        <position position="69"/>
    </location>
    <ligand>
        <name>substrate</name>
    </ligand>
</feature>
<dbReference type="InterPro" id="IPR029001">
    <property type="entry name" value="ITPase-like_fam"/>
</dbReference>
<dbReference type="NCBIfam" id="NF011398">
    <property type="entry name" value="PRK14823.1"/>
    <property type="match status" value="1"/>
</dbReference>
<keyword evidence="6 7" id="KW-0546">Nucleotide metabolism</keyword>
<dbReference type="Gene3D" id="3.90.950.10">
    <property type="match status" value="1"/>
</dbReference>
<dbReference type="Pfam" id="PF01725">
    <property type="entry name" value="Ham1p_like"/>
    <property type="match status" value="1"/>
</dbReference>
<proteinExistence type="inferred from homology"/>
<evidence type="ECO:0000256" key="2">
    <source>
        <dbReference type="ARBA" id="ARBA00022723"/>
    </source>
</evidence>